<dbReference type="Gene3D" id="3.40.50.10140">
    <property type="entry name" value="Toll/interleukin-1 receptor homology (TIR) domain"/>
    <property type="match status" value="1"/>
</dbReference>
<feature type="domain" description="TIR" evidence="3">
    <location>
        <begin position="94"/>
        <end position="252"/>
    </location>
</feature>
<dbReference type="SUPFAM" id="SSF52200">
    <property type="entry name" value="Toll/Interleukin receptor TIR domain"/>
    <property type="match status" value="1"/>
</dbReference>
<dbReference type="InterPro" id="IPR000157">
    <property type="entry name" value="TIR_dom"/>
</dbReference>
<proteinExistence type="predicted"/>
<reference evidence="4" key="1">
    <citation type="submission" date="2023-04" db="EMBL/GenBank/DDBJ databases">
        <authorList>
            <person name="Vijverberg K."/>
            <person name="Xiong W."/>
            <person name="Schranz E."/>
        </authorList>
    </citation>
    <scope>NUCLEOTIDE SEQUENCE</scope>
</reference>
<accession>A0AA35VXB7</accession>
<dbReference type="PANTHER" id="PTHR32009">
    <property type="entry name" value="TMV RESISTANCE PROTEIN N-LIKE"/>
    <property type="match status" value="1"/>
</dbReference>
<dbReference type="EMBL" id="OX465077">
    <property type="protein sequence ID" value="CAI9268978.1"/>
    <property type="molecule type" value="Genomic_DNA"/>
</dbReference>
<dbReference type="GO" id="GO:0007165">
    <property type="term" value="P:signal transduction"/>
    <property type="evidence" value="ECO:0007669"/>
    <property type="project" value="InterPro"/>
</dbReference>
<protein>
    <recommendedName>
        <fullName evidence="3">TIR domain-containing protein</fullName>
    </recommendedName>
</protein>
<evidence type="ECO:0000256" key="2">
    <source>
        <dbReference type="SAM" id="MobiDB-lite"/>
    </source>
</evidence>
<gene>
    <name evidence="4" type="ORF">LSALG_LOCUS9373</name>
</gene>
<dbReference type="SMART" id="SM00255">
    <property type="entry name" value="TIR"/>
    <property type="match status" value="1"/>
</dbReference>
<dbReference type="Pfam" id="PF01582">
    <property type="entry name" value="TIR"/>
    <property type="match status" value="1"/>
</dbReference>
<sequence>MSSSAAHTLTTGHRPPLTPSPSSFSIAFSTECALAFQPSPSSVFLIIRLILPTVDTSLHLRSSTARLPSITSDQHQPRPPSTPIAALFSDPRRPDDHQTNSFRGADTRYGFTHELHKALQNVNISTFFDDEDMETGGDLKPDLESAIKSSRVSIVVLSKTYASSSWCLNELILILEQRITSNQIVIPVFYYVEPTHVRKQQDTYGDAMAVHQQNIGAEPDAEKRRQLAEKMDRWIKALEAVADLKGVDVKGR</sequence>
<evidence type="ECO:0000259" key="3">
    <source>
        <dbReference type="PROSITE" id="PS50104"/>
    </source>
</evidence>
<dbReference type="PANTHER" id="PTHR32009:SF133">
    <property type="entry name" value="TIR DOMAIN-CONTAINING PROTEIN"/>
    <property type="match status" value="1"/>
</dbReference>
<dbReference type="PROSITE" id="PS50104">
    <property type="entry name" value="TIR"/>
    <property type="match status" value="1"/>
</dbReference>
<evidence type="ECO:0000313" key="5">
    <source>
        <dbReference type="Proteomes" id="UP001177003"/>
    </source>
</evidence>
<keyword evidence="1" id="KW-0520">NAD</keyword>
<keyword evidence="5" id="KW-1185">Reference proteome</keyword>
<dbReference type="Proteomes" id="UP001177003">
    <property type="component" value="Chromosome 1"/>
</dbReference>
<evidence type="ECO:0000256" key="1">
    <source>
        <dbReference type="ARBA" id="ARBA00023027"/>
    </source>
</evidence>
<dbReference type="InterPro" id="IPR035897">
    <property type="entry name" value="Toll_tir_struct_dom_sf"/>
</dbReference>
<organism evidence="4 5">
    <name type="scientific">Lactuca saligna</name>
    <name type="common">Willowleaf lettuce</name>
    <dbReference type="NCBI Taxonomy" id="75948"/>
    <lineage>
        <taxon>Eukaryota</taxon>
        <taxon>Viridiplantae</taxon>
        <taxon>Streptophyta</taxon>
        <taxon>Embryophyta</taxon>
        <taxon>Tracheophyta</taxon>
        <taxon>Spermatophyta</taxon>
        <taxon>Magnoliopsida</taxon>
        <taxon>eudicotyledons</taxon>
        <taxon>Gunneridae</taxon>
        <taxon>Pentapetalae</taxon>
        <taxon>asterids</taxon>
        <taxon>campanulids</taxon>
        <taxon>Asterales</taxon>
        <taxon>Asteraceae</taxon>
        <taxon>Cichorioideae</taxon>
        <taxon>Cichorieae</taxon>
        <taxon>Lactucinae</taxon>
        <taxon>Lactuca</taxon>
    </lineage>
</organism>
<evidence type="ECO:0000313" key="4">
    <source>
        <dbReference type="EMBL" id="CAI9268978.1"/>
    </source>
</evidence>
<feature type="region of interest" description="Disordered" evidence="2">
    <location>
        <begin position="67"/>
        <end position="101"/>
    </location>
</feature>
<dbReference type="AlphaFoldDB" id="A0AA35VXB7"/>
<name>A0AA35VXB7_LACSI</name>